<sequence length="505" mass="55643">MMRPSLPGREYWLAQGFRGVEHPRNYEALARKLATPGSTVKVVAFGGSITQGMSDSFKRTWAHEAVGWLQEAFPSVKVTLTNLARDATDVGPAAMCWYQLMPPDTDLVLVDYSLGGCGKLQCAGIATALVGHYESFLRRAMRRAPGAAFLLLENFYFAEVTVRKWNNATASVTRYTEANPYYQTGGDMHEIFARRYRLPMVSTREGFYDLMYNDTAMMQELGVKRADIMVDDKHPNPRGHAILGRGIVAWGLRRLLREELRAWADGGRQPTPLQLPKPVSPLAAQEADADSYCAEGLALQRHVVDASVVGQGWRWKDSSNVEEACAAARAAKQPVNCDKWGAYNQGYGKSLELVVNTQRIQGAAGVLEQRRLVLFFDRATARNFRVGSSALAPAAWVQCVAGCSCEAFELGGEEGFYPSETAYGSTLVSQHPQCRVRLTIRDKGPAGNDYFKVNGVAVVPLNDTVNLTYLDRMAIDKEAMFLAAYKSWSASAAAEVHQAGWDNDA</sequence>
<dbReference type="STRING" id="3088.A0A383W905"/>
<reference evidence="1 2" key="1">
    <citation type="submission" date="2016-10" db="EMBL/GenBank/DDBJ databases">
        <authorList>
            <person name="Cai Z."/>
        </authorList>
    </citation>
    <scope>NUCLEOTIDE SEQUENCE [LARGE SCALE GENOMIC DNA]</scope>
</reference>
<dbReference type="Proteomes" id="UP000256970">
    <property type="component" value="Unassembled WGS sequence"/>
</dbReference>
<dbReference type="AlphaFoldDB" id="A0A383W905"/>
<evidence type="ECO:0008006" key="3">
    <source>
        <dbReference type="Google" id="ProtNLM"/>
    </source>
</evidence>
<dbReference type="PANTHER" id="PTHR34407:SF1">
    <property type="entry name" value="SGNH HYDROLASE-TYPE ESTERASE DOMAIN-CONTAINING PROTEIN"/>
    <property type="match status" value="1"/>
</dbReference>
<dbReference type="SUPFAM" id="SSF52266">
    <property type="entry name" value="SGNH hydrolase"/>
    <property type="match status" value="1"/>
</dbReference>
<proteinExistence type="predicted"/>
<name>A0A383W905_TETOB</name>
<evidence type="ECO:0000313" key="1">
    <source>
        <dbReference type="EMBL" id="SZX73652.1"/>
    </source>
</evidence>
<dbReference type="CDD" id="cd00229">
    <property type="entry name" value="SGNH_hydrolase"/>
    <property type="match status" value="1"/>
</dbReference>
<dbReference type="PANTHER" id="PTHR34407">
    <property type="entry name" value="EXPRESSED PROTEIN"/>
    <property type="match status" value="1"/>
</dbReference>
<organism evidence="1 2">
    <name type="scientific">Tetradesmus obliquus</name>
    <name type="common">Green alga</name>
    <name type="synonym">Acutodesmus obliquus</name>
    <dbReference type="NCBI Taxonomy" id="3088"/>
    <lineage>
        <taxon>Eukaryota</taxon>
        <taxon>Viridiplantae</taxon>
        <taxon>Chlorophyta</taxon>
        <taxon>core chlorophytes</taxon>
        <taxon>Chlorophyceae</taxon>
        <taxon>CS clade</taxon>
        <taxon>Sphaeropleales</taxon>
        <taxon>Scenedesmaceae</taxon>
        <taxon>Tetradesmus</taxon>
    </lineage>
</organism>
<keyword evidence="2" id="KW-1185">Reference proteome</keyword>
<accession>A0A383W905</accession>
<evidence type="ECO:0000313" key="2">
    <source>
        <dbReference type="Proteomes" id="UP000256970"/>
    </source>
</evidence>
<dbReference type="EMBL" id="FNXT01001194">
    <property type="protein sequence ID" value="SZX73652.1"/>
    <property type="molecule type" value="Genomic_DNA"/>
</dbReference>
<gene>
    <name evidence="1" type="ORF">BQ4739_LOCUS13908</name>
</gene>
<dbReference type="Gene3D" id="3.40.50.1110">
    <property type="entry name" value="SGNH hydrolase"/>
    <property type="match status" value="1"/>
</dbReference>
<dbReference type="InterPro" id="IPR036514">
    <property type="entry name" value="SGNH_hydro_sf"/>
</dbReference>
<protein>
    <recommendedName>
        <fullName evidence="3">SGNH hydrolase-type esterase domain-containing protein</fullName>
    </recommendedName>
</protein>